<sequence length="323" mass="34739">MAIADFQHAGIAAAQVRADRLAAGRLHRVLEQVGDHAVKQSPLALDDQFPAVPGLGPVQGDLHRAGGFALHAGIPRRAPDDAQPVHGYGLMVVGAGFELVQGQGLVDEVHHLHARLLDHPEHLLLAVGEVLFLAHQPGQADDPHERRLEVVTDDALHVLLQLFRRLARRDVDPDAQDAGRPAHLVHQDRDGQGEKGLGLVAAEHLHLGESVALALFGQPREPGAQTAPFHVLLRQQETDRLAPLQLLRGRAIEPLAEPVYEEHPPLKVGLQDDEMRLLHQVAVQPAALPQPVFGLHPLVDDPVGGAGSQELAPVVGHRHAAMG</sequence>
<dbReference type="EMBL" id="CP014206">
    <property type="protein sequence ID" value="AMK10201.1"/>
    <property type="molecule type" value="Genomic_DNA"/>
</dbReference>
<evidence type="ECO:0000313" key="1">
    <source>
        <dbReference type="EMBL" id="AMK10201.1"/>
    </source>
</evidence>
<organism evidence="1 2">
    <name type="scientific">Pseudodesulfovibrio indicus</name>
    <dbReference type="NCBI Taxonomy" id="1716143"/>
    <lineage>
        <taxon>Bacteria</taxon>
        <taxon>Pseudomonadati</taxon>
        <taxon>Thermodesulfobacteriota</taxon>
        <taxon>Desulfovibrionia</taxon>
        <taxon>Desulfovibrionales</taxon>
        <taxon>Desulfovibrionaceae</taxon>
    </lineage>
</organism>
<evidence type="ECO:0000313" key="2">
    <source>
        <dbReference type="Proteomes" id="UP000055611"/>
    </source>
</evidence>
<gene>
    <name evidence="1" type="ORF">AWY79_03240</name>
</gene>
<name>A0ABM5YS30_9BACT</name>
<accession>A0ABM5YS30</accession>
<reference evidence="1 2" key="1">
    <citation type="journal article" date="2016" name="Front. Microbiol.">
        <title>Genome Sequence of the Piezophilic, Mesophilic Sulfate-Reducing Bacterium Desulfovibrio indicus J2T.</title>
        <authorList>
            <person name="Cao J."/>
            <person name="Maignien L."/>
            <person name="Shao Z."/>
            <person name="Alain K."/>
            <person name="Jebbar M."/>
        </authorList>
    </citation>
    <scope>NUCLEOTIDE SEQUENCE [LARGE SCALE GENOMIC DNA]</scope>
    <source>
        <strain evidence="1 2">J2</strain>
    </source>
</reference>
<protein>
    <submittedName>
        <fullName evidence="1">Uncharacterized protein</fullName>
    </submittedName>
</protein>
<proteinExistence type="predicted"/>
<keyword evidence="2" id="KW-1185">Reference proteome</keyword>
<dbReference type="Proteomes" id="UP000055611">
    <property type="component" value="Chromosome"/>
</dbReference>